<proteinExistence type="predicted"/>
<sequence>MAGKRQHFIPRFLQRGFSIEKNGKYFSCLCKKEFIKENILIENIGLENHFYTLNDDFSIDEEITKKETYIYSGIVRKLLDESFLLDDKVAIADFIYHMEIRTKSLRANFTNSASYLIDQMKMRFLSKESISTYFEKNIMADPLKLDKLIKVELNKLSVPHFMHQNIKQYLLDNIHIWLPNIADEFSLQLIPMFEKMIDSGIPEAAKKGHLKGLELDSSLKIEEYKKLYYRIIKTDQPLILGDCIVFFEVKGMRKFKPFYEKDDDLKSIFMPLDSYTLLYGAKNPEDKPDINEINYVMAKCSTDFFICKNYISQVDELQKIIGDNSYLLTNEDIDKIIEPLINNVLG</sequence>
<reference evidence="1 2" key="1">
    <citation type="submission" date="2024-03" db="EMBL/GenBank/DDBJ databases">
        <title>Analysis of soft rot Pectobacteriaceae population diversity in US potato growing regions between 2016 and 2022.</title>
        <authorList>
            <person name="Ma X."/>
            <person name="Zhang X."/>
            <person name="Stodghill P."/>
            <person name="Rioux R."/>
            <person name="Babler B."/>
            <person name="Shrestha S."/>
            <person name="Babler B."/>
            <person name="Rivedal H."/>
            <person name="Frost K."/>
            <person name="Hao J."/>
            <person name="Secor G."/>
            <person name="Swingle B."/>
        </authorList>
    </citation>
    <scope>NUCLEOTIDE SEQUENCE [LARGE SCALE GENOMIC DNA]</scope>
    <source>
        <strain evidence="1 2">UMSS2</strain>
    </source>
</reference>
<organism evidence="1 2">
    <name type="scientific">Pectobacterium versatile</name>
    <dbReference type="NCBI Taxonomy" id="2488639"/>
    <lineage>
        <taxon>Bacteria</taxon>
        <taxon>Pseudomonadati</taxon>
        <taxon>Pseudomonadota</taxon>
        <taxon>Gammaproteobacteria</taxon>
        <taxon>Enterobacterales</taxon>
        <taxon>Pectobacteriaceae</taxon>
        <taxon>Pectobacterium</taxon>
    </lineage>
</organism>
<comment type="caution">
    <text evidence="1">The sequence shown here is derived from an EMBL/GenBank/DDBJ whole genome shotgun (WGS) entry which is preliminary data.</text>
</comment>
<dbReference type="Pfam" id="PF14022">
    <property type="entry name" value="DUF4238"/>
    <property type="match status" value="1"/>
</dbReference>
<dbReference type="InterPro" id="IPR025332">
    <property type="entry name" value="DUF4238"/>
</dbReference>
<gene>
    <name evidence="1" type="ORF">WCT63_22275</name>
</gene>
<name>A0ABU8K5S3_9GAMM</name>
<evidence type="ECO:0000313" key="1">
    <source>
        <dbReference type="EMBL" id="MEI7105151.1"/>
    </source>
</evidence>
<dbReference type="RefSeq" id="WP_103184571.1">
    <property type="nucleotide sequence ID" value="NZ_JADOXV010000004.1"/>
</dbReference>
<keyword evidence="2" id="KW-1185">Reference proteome</keyword>
<dbReference type="Proteomes" id="UP001313132">
    <property type="component" value="Unassembled WGS sequence"/>
</dbReference>
<evidence type="ECO:0000313" key="2">
    <source>
        <dbReference type="Proteomes" id="UP001313132"/>
    </source>
</evidence>
<accession>A0ABU8K5S3</accession>
<protein>
    <submittedName>
        <fullName evidence="1">DUF4238 domain-containing protein</fullName>
    </submittedName>
</protein>
<dbReference type="EMBL" id="JBBBON010000038">
    <property type="protein sequence ID" value="MEI7105151.1"/>
    <property type="molecule type" value="Genomic_DNA"/>
</dbReference>